<dbReference type="EMBL" id="BEXD01000480">
    <property type="protein sequence ID" value="GBB87800.1"/>
    <property type="molecule type" value="Genomic_DNA"/>
</dbReference>
<gene>
    <name evidence="1" type="ORF">RclHR1_01430009</name>
</gene>
<evidence type="ECO:0000313" key="2">
    <source>
        <dbReference type="Proteomes" id="UP000247702"/>
    </source>
</evidence>
<dbReference type="InterPro" id="IPR011990">
    <property type="entry name" value="TPR-like_helical_dom_sf"/>
</dbReference>
<dbReference type="InterPro" id="IPR052748">
    <property type="entry name" value="ISR_Activator"/>
</dbReference>
<dbReference type="Pfam" id="PF08238">
    <property type="entry name" value="Sel1"/>
    <property type="match status" value="2"/>
</dbReference>
<dbReference type="Proteomes" id="UP000247702">
    <property type="component" value="Unassembled WGS sequence"/>
</dbReference>
<protein>
    <submittedName>
        <fullName evidence="1">Uncharacterized protein</fullName>
    </submittedName>
</protein>
<sequence>MVFQFRGLLSSFNFVSKVFNLFQFCEQDYEKAIELYHKAANSGHSYAQYNLALMYEYGKGTEKNINQAIYWYEKSAKQGDQDA</sequence>
<dbReference type="Gene3D" id="1.25.40.10">
    <property type="entry name" value="Tetratricopeptide repeat domain"/>
    <property type="match status" value="1"/>
</dbReference>
<accession>A0A2Z6QC81</accession>
<organism evidence="1 2">
    <name type="scientific">Rhizophagus clarus</name>
    <dbReference type="NCBI Taxonomy" id="94130"/>
    <lineage>
        <taxon>Eukaryota</taxon>
        <taxon>Fungi</taxon>
        <taxon>Fungi incertae sedis</taxon>
        <taxon>Mucoromycota</taxon>
        <taxon>Glomeromycotina</taxon>
        <taxon>Glomeromycetes</taxon>
        <taxon>Glomerales</taxon>
        <taxon>Glomeraceae</taxon>
        <taxon>Rhizophagus</taxon>
    </lineage>
</organism>
<dbReference type="PANTHER" id="PTHR45011">
    <property type="entry name" value="DAP3-BINDING CELL DEATH ENHANCER 1"/>
    <property type="match status" value="1"/>
</dbReference>
<dbReference type="InterPro" id="IPR006597">
    <property type="entry name" value="Sel1-like"/>
</dbReference>
<dbReference type="SMART" id="SM00671">
    <property type="entry name" value="SEL1"/>
    <property type="match status" value="2"/>
</dbReference>
<reference evidence="1 2" key="1">
    <citation type="submission" date="2017-11" db="EMBL/GenBank/DDBJ databases">
        <title>The genome of Rhizophagus clarus HR1 reveals common genetic basis of auxotrophy among arbuscular mycorrhizal fungi.</title>
        <authorList>
            <person name="Kobayashi Y."/>
        </authorList>
    </citation>
    <scope>NUCLEOTIDE SEQUENCE [LARGE SCALE GENOMIC DNA]</scope>
    <source>
        <strain evidence="1 2">HR1</strain>
    </source>
</reference>
<evidence type="ECO:0000313" key="1">
    <source>
        <dbReference type="EMBL" id="GBB87800.1"/>
    </source>
</evidence>
<comment type="caution">
    <text evidence="1">The sequence shown here is derived from an EMBL/GenBank/DDBJ whole genome shotgun (WGS) entry which is preliminary data.</text>
</comment>
<dbReference type="AlphaFoldDB" id="A0A2Z6QC81"/>
<name>A0A2Z6QC81_9GLOM</name>
<dbReference type="SUPFAM" id="SSF81901">
    <property type="entry name" value="HCP-like"/>
    <property type="match status" value="1"/>
</dbReference>
<dbReference type="PANTHER" id="PTHR45011:SF1">
    <property type="entry name" value="DAP3-BINDING CELL DEATH ENHANCER 1"/>
    <property type="match status" value="1"/>
</dbReference>
<keyword evidence="2" id="KW-1185">Reference proteome</keyword>
<proteinExistence type="predicted"/>